<dbReference type="AlphaFoldDB" id="A0A0A9T5X4"/>
<reference evidence="1" key="1">
    <citation type="submission" date="2014-09" db="EMBL/GenBank/DDBJ databases">
        <authorList>
            <person name="Magalhaes I.L.F."/>
            <person name="Oliveira U."/>
            <person name="Santos F.R."/>
            <person name="Vidigal T.H.D.A."/>
            <person name="Brescovit A.D."/>
            <person name="Santos A.J."/>
        </authorList>
    </citation>
    <scope>NUCLEOTIDE SEQUENCE</scope>
    <source>
        <tissue evidence="1">Shoot tissue taken approximately 20 cm above the soil surface</tissue>
    </source>
</reference>
<organism evidence="1">
    <name type="scientific">Arundo donax</name>
    <name type="common">Giant reed</name>
    <name type="synonym">Donax arundinaceus</name>
    <dbReference type="NCBI Taxonomy" id="35708"/>
    <lineage>
        <taxon>Eukaryota</taxon>
        <taxon>Viridiplantae</taxon>
        <taxon>Streptophyta</taxon>
        <taxon>Embryophyta</taxon>
        <taxon>Tracheophyta</taxon>
        <taxon>Spermatophyta</taxon>
        <taxon>Magnoliopsida</taxon>
        <taxon>Liliopsida</taxon>
        <taxon>Poales</taxon>
        <taxon>Poaceae</taxon>
        <taxon>PACMAD clade</taxon>
        <taxon>Arundinoideae</taxon>
        <taxon>Arundineae</taxon>
        <taxon>Arundo</taxon>
    </lineage>
</organism>
<sequence>MAVLGYVWIPPVLRKLAFGSRVGSKQASFCDSFQKPTTQFSETQLLPISGRANDSFVLGGPLRQ</sequence>
<accession>A0A0A9T5X4</accession>
<name>A0A0A9T5X4_ARUDO</name>
<protein>
    <submittedName>
        <fullName evidence="1">Uncharacterized protein</fullName>
    </submittedName>
</protein>
<reference evidence="1" key="2">
    <citation type="journal article" date="2015" name="Data Brief">
        <title>Shoot transcriptome of the giant reed, Arundo donax.</title>
        <authorList>
            <person name="Barrero R.A."/>
            <person name="Guerrero F.D."/>
            <person name="Moolhuijzen P."/>
            <person name="Goolsby J.A."/>
            <person name="Tidwell J."/>
            <person name="Bellgard S.E."/>
            <person name="Bellgard M.I."/>
        </authorList>
    </citation>
    <scope>NUCLEOTIDE SEQUENCE</scope>
    <source>
        <tissue evidence="1">Shoot tissue taken approximately 20 cm above the soil surface</tissue>
    </source>
</reference>
<dbReference type="EMBL" id="GBRH01237630">
    <property type="protein sequence ID" value="JAD60265.1"/>
    <property type="molecule type" value="Transcribed_RNA"/>
</dbReference>
<proteinExistence type="predicted"/>
<evidence type="ECO:0000313" key="1">
    <source>
        <dbReference type="EMBL" id="JAD60265.1"/>
    </source>
</evidence>